<name>A0A3N4J024_9PEZI</name>
<evidence type="ECO:0000313" key="1">
    <source>
        <dbReference type="EMBL" id="RPA90408.1"/>
    </source>
</evidence>
<reference evidence="1 2" key="1">
    <citation type="journal article" date="2018" name="Nat. Ecol. Evol.">
        <title>Pezizomycetes genomes reveal the molecular basis of ectomycorrhizal truffle lifestyle.</title>
        <authorList>
            <person name="Murat C."/>
            <person name="Payen T."/>
            <person name="Noel B."/>
            <person name="Kuo A."/>
            <person name="Morin E."/>
            <person name="Chen J."/>
            <person name="Kohler A."/>
            <person name="Krizsan K."/>
            <person name="Balestrini R."/>
            <person name="Da Silva C."/>
            <person name="Montanini B."/>
            <person name="Hainaut M."/>
            <person name="Levati E."/>
            <person name="Barry K.W."/>
            <person name="Belfiori B."/>
            <person name="Cichocki N."/>
            <person name="Clum A."/>
            <person name="Dockter R.B."/>
            <person name="Fauchery L."/>
            <person name="Guy J."/>
            <person name="Iotti M."/>
            <person name="Le Tacon F."/>
            <person name="Lindquist E.A."/>
            <person name="Lipzen A."/>
            <person name="Malagnac F."/>
            <person name="Mello A."/>
            <person name="Molinier V."/>
            <person name="Miyauchi S."/>
            <person name="Poulain J."/>
            <person name="Riccioni C."/>
            <person name="Rubini A."/>
            <person name="Sitrit Y."/>
            <person name="Splivallo R."/>
            <person name="Traeger S."/>
            <person name="Wang M."/>
            <person name="Zifcakova L."/>
            <person name="Wipf D."/>
            <person name="Zambonelli A."/>
            <person name="Paolocci F."/>
            <person name="Nowrousian M."/>
            <person name="Ottonello S."/>
            <person name="Baldrian P."/>
            <person name="Spatafora J.W."/>
            <person name="Henrissat B."/>
            <person name="Nagy L.G."/>
            <person name="Aury J.M."/>
            <person name="Wincker P."/>
            <person name="Grigoriev I.V."/>
            <person name="Bonfante P."/>
            <person name="Martin F.M."/>
        </authorList>
    </citation>
    <scope>NUCLEOTIDE SEQUENCE [LARGE SCALE GENOMIC DNA]</scope>
    <source>
        <strain evidence="1 2">120613-1</strain>
    </source>
</reference>
<keyword evidence="2" id="KW-1185">Reference proteome</keyword>
<evidence type="ECO:0000313" key="2">
    <source>
        <dbReference type="Proteomes" id="UP000276215"/>
    </source>
</evidence>
<dbReference type="AlphaFoldDB" id="A0A3N4J024"/>
<gene>
    <name evidence="1" type="ORF">L873DRAFT_1753819</name>
</gene>
<dbReference type="Proteomes" id="UP000276215">
    <property type="component" value="Unassembled WGS sequence"/>
</dbReference>
<feature type="non-terminal residue" evidence="1">
    <location>
        <position position="103"/>
    </location>
</feature>
<accession>A0A3N4J024</accession>
<dbReference type="OrthoDB" id="448455at2759"/>
<proteinExistence type="predicted"/>
<organism evidence="1 2">
    <name type="scientific">Choiromyces venosus 120613-1</name>
    <dbReference type="NCBI Taxonomy" id="1336337"/>
    <lineage>
        <taxon>Eukaryota</taxon>
        <taxon>Fungi</taxon>
        <taxon>Dikarya</taxon>
        <taxon>Ascomycota</taxon>
        <taxon>Pezizomycotina</taxon>
        <taxon>Pezizomycetes</taxon>
        <taxon>Pezizales</taxon>
        <taxon>Tuberaceae</taxon>
        <taxon>Choiromyces</taxon>
    </lineage>
</organism>
<protein>
    <submittedName>
        <fullName evidence="1">Uncharacterized protein</fullName>
    </submittedName>
</protein>
<dbReference type="EMBL" id="ML120526">
    <property type="protein sequence ID" value="RPA90408.1"/>
    <property type="molecule type" value="Genomic_DNA"/>
</dbReference>
<sequence length="103" mass="11754">MAEATYTRSVTMGDNNVNCNNTTGSFNNTFNQTFTLSDEDAQIMRWISPLEPQHRHQGVRTERFDGVGDWLLEMKEFRDWRTRRSDGGTDEAVLFCFGNPGVG</sequence>